<dbReference type="Proteomes" id="UP001374803">
    <property type="component" value="Chromosome"/>
</dbReference>
<dbReference type="InterPro" id="IPR002933">
    <property type="entry name" value="Peptidase_M20"/>
</dbReference>
<evidence type="ECO:0000313" key="6">
    <source>
        <dbReference type="Proteomes" id="UP001374803"/>
    </source>
</evidence>
<proteinExistence type="predicted"/>
<dbReference type="Pfam" id="PF01546">
    <property type="entry name" value="Peptidase_M20"/>
    <property type="match status" value="1"/>
</dbReference>
<protein>
    <submittedName>
        <fullName evidence="5">M20 family metallopeptidase</fullName>
    </submittedName>
</protein>
<organism evidence="5 6">
    <name type="scientific">Pendulispora rubella</name>
    <dbReference type="NCBI Taxonomy" id="2741070"/>
    <lineage>
        <taxon>Bacteria</taxon>
        <taxon>Pseudomonadati</taxon>
        <taxon>Myxococcota</taxon>
        <taxon>Myxococcia</taxon>
        <taxon>Myxococcales</taxon>
        <taxon>Sorangiineae</taxon>
        <taxon>Pendulisporaceae</taxon>
        <taxon>Pendulispora</taxon>
    </lineage>
</organism>
<keyword evidence="2" id="KW-0479">Metal-binding</keyword>
<dbReference type="Pfam" id="PF07687">
    <property type="entry name" value="M20_dimer"/>
    <property type="match status" value="1"/>
</dbReference>
<dbReference type="InterPro" id="IPR011650">
    <property type="entry name" value="Peptidase_M20_dimer"/>
</dbReference>
<dbReference type="Gene3D" id="3.30.70.360">
    <property type="match status" value="1"/>
</dbReference>
<keyword evidence="1" id="KW-0645">Protease</keyword>
<gene>
    <name evidence="5" type="ORF">LVJ94_49800</name>
</gene>
<sequence>MSMLNVEHARVLAERIWEDEIVPQLTEYIRIPNKSPSFDPVWNEHGHMEKAVVLIERWCRAQSIPGLQVEVLRLPNRTPLIFMEIPASGSQSGAKADDTVLLYGHLDKQPEFTGWREGLGPWTPVREGDRLYGRGGADDGYSSFAALTALRLLSESKAPHARCVVLIEASEESGSPDLPAYIEQLGSRIGQPSLVICLDSGCGNYEQLWSTTSLRGFVGGTLTVRVLTEGVHSGSASGIVPSTFRIARQLLSRVENEQTGRVLLDALYTEIPPARRTQAEAVAEVLGDEVWTQFPWTEGAHAVTNDRAEALLAHTWAPALSITGAAGLPSIENAGNVLRPVTQLKLSMRIPPRVDPATALQALRDELERDPPYGAHVRLEAERGASGWSAPDTAPWLARAMDEASLAFFGKPSLAMGEGGTIPFMAMLGEKFPEAQFVITGVLGPQSNAHGPNEFLHIPTAKKVTCAVASILAAHATR</sequence>
<keyword evidence="3" id="KW-0378">Hydrolase</keyword>
<evidence type="ECO:0000313" key="5">
    <source>
        <dbReference type="EMBL" id="WXB04976.1"/>
    </source>
</evidence>
<keyword evidence="6" id="KW-1185">Reference proteome</keyword>
<evidence type="ECO:0000256" key="2">
    <source>
        <dbReference type="ARBA" id="ARBA00022723"/>
    </source>
</evidence>
<dbReference type="RefSeq" id="WP_394834619.1">
    <property type="nucleotide sequence ID" value="NZ_CP089929.1"/>
</dbReference>
<dbReference type="CDD" id="cd05682">
    <property type="entry name" value="M20_dipept_dapE"/>
    <property type="match status" value="1"/>
</dbReference>
<name>A0ABZ2L6X9_9BACT</name>
<dbReference type="SUPFAM" id="SSF53187">
    <property type="entry name" value="Zn-dependent exopeptidases"/>
    <property type="match status" value="1"/>
</dbReference>
<feature type="domain" description="Peptidase M20 dimerisation" evidence="4">
    <location>
        <begin position="213"/>
        <end position="371"/>
    </location>
</feature>
<dbReference type="EMBL" id="CP089983">
    <property type="protein sequence ID" value="WXB04976.1"/>
    <property type="molecule type" value="Genomic_DNA"/>
</dbReference>
<dbReference type="Gene3D" id="3.40.630.10">
    <property type="entry name" value="Zn peptidases"/>
    <property type="match status" value="1"/>
</dbReference>
<reference evidence="5" key="1">
    <citation type="submission" date="2021-12" db="EMBL/GenBank/DDBJ databases">
        <title>Discovery of the Pendulisporaceae a myxobacterial family with distinct sporulation behavior and unique specialized metabolism.</title>
        <authorList>
            <person name="Garcia R."/>
            <person name="Popoff A."/>
            <person name="Bader C.D."/>
            <person name="Loehr J."/>
            <person name="Walesch S."/>
            <person name="Walt C."/>
            <person name="Boldt J."/>
            <person name="Bunk B."/>
            <person name="Haeckl F.J.F.P.J."/>
            <person name="Gunesch A.P."/>
            <person name="Birkelbach J."/>
            <person name="Nuebel U."/>
            <person name="Pietschmann T."/>
            <person name="Bach T."/>
            <person name="Mueller R."/>
        </authorList>
    </citation>
    <scope>NUCLEOTIDE SEQUENCE</scope>
    <source>
        <strain evidence="5">MSr11367</strain>
    </source>
</reference>
<evidence type="ECO:0000256" key="1">
    <source>
        <dbReference type="ARBA" id="ARBA00022670"/>
    </source>
</evidence>
<dbReference type="PANTHER" id="PTHR43270">
    <property type="entry name" value="BETA-ALA-HIS DIPEPTIDASE"/>
    <property type="match status" value="1"/>
</dbReference>
<evidence type="ECO:0000259" key="4">
    <source>
        <dbReference type="Pfam" id="PF07687"/>
    </source>
</evidence>
<evidence type="ECO:0000256" key="3">
    <source>
        <dbReference type="ARBA" id="ARBA00022801"/>
    </source>
</evidence>
<dbReference type="PANTHER" id="PTHR43270:SF4">
    <property type="entry name" value="CARNOSINE DIPEPTIDASE 2, ISOFORM A"/>
    <property type="match status" value="1"/>
</dbReference>
<dbReference type="InterPro" id="IPR051458">
    <property type="entry name" value="Cyt/Met_Dipeptidase"/>
</dbReference>
<accession>A0ABZ2L6X9</accession>